<evidence type="ECO:0000256" key="2">
    <source>
        <dbReference type="ARBA" id="ARBA00023002"/>
    </source>
</evidence>
<dbReference type="PANTHER" id="PTHR42722">
    <property type="entry name" value="LEUCINE DEHYDROGENASE"/>
    <property type="match status" value="1"/>
</dbReference>
<dbReference type="Pfam" id="PF00208">
    <property type="entry name" value="ELFV_dehydrog"/>
    <property type="match status" value="1"/>
</dbReference>
<evidence type="ECO:0000256" key="3">
    <source>
        <dbReference type="ARBA" id="ARBA00023027"/>
    </source>
</evidence>
<dbReference type="Proteomes" id="UP000660745">
    <property type="component" value="Unassembled WGS sequence"/>
</dbReference>
<dbReference type="InterPro" id="IPR036291">
    <property type="entry name" value="NAD(P)-bd_dom_sf"/>
</dbReference>
<name>A0A918A555_9ACTN</name>
<evidence type="ECO:0000256" key="5">
    <source>
        <dbReference type="PIRSR" id="PIRSR000188-2"/>
    </source>
</evidence>
<feature type="binding site" evidence="5">
    <location>
        <begin position="188"/>
        <end position="193"/>
    </location>
    <ligand>
        <name>NAD(+)</name>
        <dbReference type="ChEBI" id="CHEBI:57540"/>
    </ligand>
</feature>
<reference evidence="8" key="2">
    <citation type="submission" date="2020-09" db="EMBL/GenBank/DDBJ databases">
        <authorList>
            <person name="Sun Q."/>
            <person name="Zhou Y."/>
        </authorList>
    </citation>
    <scope>NUCLEOTIDE SEQUENCE</scope>
    <source>
        <strain evidence="8">CGMCC 4.7430</strain>
    </source>
</reference>
<accession>A0A918A555</accession>
<evidence type="ECO:0000313" key="8">
    <source>
        <dbReference type="EMBL" id="GGP05318.1"/>
    </source>
</evidence>
<keyword evidence="3 5" id="KW-0520">NAD</keyword>
<reference evidence="8" key="1">
    <citation type="journal article" date="2014" name="Int. J. Syst. Evol. Microbiol.">
        <title>Complete genome sequence of Corynebacterium casei LMG S-19264T (=DSM 44701T), isolated from a smear-ripened cheese.</title>
        <authorList>
            <consortium name="US DOE Joint Genome Institute (JGI-PGF)"/>
            <person name="Walter F."/>
            <person name="Albersmeier A."/>
            <person name="Kalinowski J."/>
            <person name="Ruckert C."/>
        </authorList>
    </citation>
    <scope>NUCLEOTIDE SEQUENCE</scope>
    <source>
        <strain evidence="8">CGMCC 4.7430</strain>
    </source>
</reference>
<dbReference type="PIRSF" id="PIRSF000188">
    <property type="entry name" value="Phe_leu_dh"/>
    <property type="match status" value="1"/>
</dbReference>
<dbReference type="InterPro" id="IPR006097">
    <property type="entry name" value="Glu/Leu/Phe/Val/Trp_DH_dimer"/>
</dbReference>
<dbReference type="Gene3D" id="3.40.50.10860">
    <property type="entry name" value="Leucine Dehydrogenase, chain A, domain 1"/>
    <property type="match status" value="1"/>
</dbReference>
<feature type="active site" description="Proton donor/acceptor" evidence="4">
    <location>
        <position position="84"/>
    </location>
</feature>
<sequence>MQTRSDVMREAAVLEHEEVVIRTGVRSGLPIIIAVHSTALGDAVGGCRMWPYPDWGAGLADALALSAAMTLKCAAAGLDFGGGKSVIVLPPGTASRDVDRRAALLDFGDAVQGFGGRYHGGEDVGTSAEDMWVARERTPWVHCLPVHHGGSGEPSELTAVGTFAAIEATWRHLAGTSSLAGRRISIVGLGQVGGRLAGLLAEAGAELTVADLDPGREELARTLGARWVDADTALTAEADILVPAALGGMLTGSLVPRLRCAAVVGPANNQLASPSVAGELARRGIVWAPDFVVNAGGVIHGTIIDMGGGTPDEARNATLRIGDRLTAIYGEATAAGIVPYEAAIRLARRRITDAAALRQAAG</sequence>
<proteinExistence type="inferred from homology"/>
<dbReference type="InterPro" id="IPR016211">
    <property type="entry name" value="Glu/Phe/Leu/Val/Trp_DH_bac/arc"/>
</dbReference>
<gene>
    <name evidence="8" type="primary">ldh</name>
    <name evidence="8" type="ORF">GCM10012278_24370</name>
</gene>
<evidence type="ECO:0000256" key="1">
    <source>
        <dbReference type="ARBA" id="ARBA00006382"/>
    </source>
</evidence>
<dbReference type="GO" id="GO:0000166">
    <property type="term" value="F:nucleotide binding"/>
    <property type="evidence" value="ECO:0007669"/>
    <property type="project" value="UniProtKB-KW"/>
</dbReference>
<comment type="similarity">
    <text evidence="1 6">Belongs to the Glu/Leu/Phe/Val dehydrogenases family.</text>
</comment>
<protein>
    <submittedName>
        <fullName evidence="8">Leucine dehydrogenase</fullName>
    </submittedName>
</protein>
<dbReference type="SUPFAM" id="SSF51735">
    <property type="entry name" value="NAD(P)-binding Rossmann-fold domains"/>
    <property type="match status" value="1"/>
</dbReference>
<evidence type="ECO:0000256" key="4">
    <source>
        <dbReference type="PIRSR" id="PIRSR000188-1"/>
    </source>
</evidence>
<keyword evidence="5" id="KW-0547">Nucleotide-binding</keyword>
<dbReference type="InterPro" id="IPR046346">
    <property type="entry name" value="Aminoacid_DH-like_N_sf"/>
</dbReference>
<keyword evidence="2 6" id="KW-0560">Oxidoreductase</keyword>
<dbReference type="SMART" id="SM00839">
    <property type="entry name" value="ELFV_dehydrog"/>
    <property type="match status" value="1"/>
</dbReference>
<dbReference type="SUPFAM" id="SSF53223">
    <property type="entry name" value="Aminoacid dehydrogenase-like, N-terminal domain"/>
    <property type="match status" value="1"/>
</dbReference>
<dbReference type="PRINTS" id="PR00082">
    <property type="entry name" value="GLFDHDRGNASE"/>
</dbReference>
<keyword evidence="9" id="KW-1185">Reference proteome</keyword>
<dbReference type="Gene3D" id="3.40.50.720">
    <property type="entry name" value="NAD(P)-binding Rossmann-like Domain"/>
    <property type="match status" value="1"/>
</dbReference>
<dbReference type="GO" id="GO:0006520">
    <property type="term" value="P:amino acid metabolic process"/>
    <property type="evidence" value="ECO:0007669"/>
    <property type="project" value="InterPro"/>
</dbReference>
<feature type="domain" description="Glutamate/phenylalanine/leucine/valine/L-tryptophan dehydrogenase C-terminal" evidence="7">
    <location>
        <begin position="152"/>
        <end position="359"/>
    </location>
</feature>
<evidence type="ECO:0000313" key="9">
    <source>
        <dbReference type="Proteomes" id="UP000660745"/>
    </source>
</evidence>
<dbReference type="PANTHER" id="PTHR42722:SF1">
    <property type="entry name" value="VALINE DEHYDROGENASE"/>
    <property type="match status" value="1"/>
</dbReference>
<dbReference type="CDD" id="cd01075">
    <property type="entry name" value="NAD_bind_Leu_Phe_Val_DH"/>
    <property type="match status" value="1"/>
</dbReference>
<dbReference type="GO" id="GO:0016639">
    <property type="term" value="F:oxidoreductase activity, acting on the CH-NH2 group of donors, NAD or NADP as acceptor"/>
    <property type="evidence" value="ECO:0007669"/>
    <property type="project" value="InterPro"/>
</dbReference>
<comment type="caution">
    <text evidence="8">The sequence shown here is derived from an EMBL/GenBank/DDBJ whole genome shotgun (WGS) entry which is preliminary data.</text>
</comment>
<evidence type="ECO:0000259" key="7">
    <source>
        <dbReference type="SMART" id="SM00839"/>
    </source>
</evidence>
<dbReference type="EMBL" id="BMNK01000003">
    <property type="protein sequence ID" value="GGP05318.1"/>
    <property type="molecule type" value="Genomic_DNA"/>
</dbReference>
<evidence type="ECO:0000256" key="6">
    <source>
        <dbReference type="RuleBase" id="RU004417"/>
    </source>
</evidence>
<dbReference type="InterPro" id="IPR006095">
    <property type="entry name" value="Glu/Leu/Phe/Val/Trp_DH"/>
</dbReference>
<organism evidence="8 9">
    <name type="scientific">Nonomuraea glycinis</name>
    <dbReference type="NCBI Taxonomy" id="2047744"/>
    <lineage>
        <taxon>Bacteria</taxon>
        <taxon>Bacillati</taxon>
        <taxon>Actinomycetota</taxon>
        <taxon>Actinomycetes</taxon>
        <taxon>Streptosporangiales</taxon>
        <taxon>Streptosporangiaceae</taxon>
        <taxon>Nonomuraea</taxon>
    </lineage>
</organism>
<dbReference type="InterPro" id="IPR006096">
    <property type="entry name" value="Glu/Leu/Phe/Val/Trp_DH_C"/>
</dbReference>
<dbReference type="Pfam" id="PF02812">
    <property type="entry name" value="ELFV_dehydrog_N"/>
    <property type="match status" value="1"/>
</dbReference>
<dbReference type="AlphaFoldDB" id="A0A918A555"/>